<dbReference type="EMBL" id="BAABGT010000112">
    <property type="protein sequence ID" value="GAA4558516.1"/>
    <property type="molecule type" value="Genomic_DNA"/>
</dbReference>
<feature type="domain" description="CdaR GGDEF-like" evidence="4">
    <location>
        <begin position="154"/>
        <end position="268"/>
    </location>
</feature>
<gene>
    <name evidence="5" type="ORF">GCM10023175_64840</name>
</gene>
<sequence>MPDLQTLVDDLAAELGRSVVVNDPAVRMLVTSRHFGDEDEVRVRAVLQRDAGPEVARYVLAQGVARWGRSGIVAAQPALGLRARLCVPVRERGELLGLLMVIDADGSLSPAQVRRIEEVAAAAAPALAGGSAEARAAESLLVEGVMSEDEGRRRAAVSAAAARGLPTAGPVVVTVVTGPAGAGTEGALRAALGSAAHRHRSLVAVDAQRGTIIHTGLDAVGAAAVARRMVDTAAGLLAAPGVVAGVGETVDGLDRAWRSGRRAAAAARGAAAGIGGRRASVVRWSDLGPYALFLQLPPEALTPALIPDPVARLLADPRSSRLVETLRTYLDLGGSMPRTADALHLHRTSLYYRLDRIREITGLDLHSGADRHVLHTGLLLADLIPTDRGKAGS</sequence>
<evidence type="ECO:0000259" key="4">
    <source>
        <dbReference type="Pfam" id="PF17853"/>
    </source>
</evidence>
<evidence type="ECO:0000313" key="6">
    <source>
        <dbReference type="Proteomes" id="UP001501598"/>
    </source>
</evidence>
<reference evidence="6" key="1">
    <citation type="journal article" date="2019" name="Int. J. Syst. Evol. Microbiol.">
        <title>The Global Catalogue of Microorganisms (GCM) 10K type strain sequencing project: providing services to taxonomists for standard genome sequencing and annotation.</title>
        <authorList>
            <consortium name="The Broad Institute Genomics Platform"/>
            <consortium name="The Broad Institute Genome Sequencing Center for Infectious Disease"/>
            <person name="Wu L."/>
            <person name="Ma J."/>
        </authorList>
    </citation>
    <scope>NUCLEOTIDE SEQUENCE [LARGE SCALE GENOMIC DNA]</scope>
    <source>
        <strain evidence="6">JCM 17906</strain>
    </source>
</reference>
<dbReference type="InterPro" id="IPR042070">
    <property type="entry name" value="PucR_C-HTH_sf"/>
</dbReference>
<comment type="caution">
    <text evidence="5">The sequence shown here is derived from an EMBL/GenBank/DDBJ whole genome shotgun (WGS) entry which is preliminary data.</text>
</comment>
<evidence type="ECO:0008006" key="7">
    <source>
        <dbReference type="Google" id="ProtNLM"/>
    </source>
</evidence>
<dbReference type="PANTHER" id="PTHR33744:SF1">
    <property type="entry name" value="DNA-BINDING TRANSCRIPTIONAL ACTIVATOR ADER"/>
    <property type="match status" value="1"/>
</dbReference>
<dbReference type="PANTHER" id="PTHR33744">
    <property type="entry name" value="CARBOHYDRATE DIACID REGULATOR"/>
    <property type="match status" value="1"/>
</dbReference>
<evidence type="ECO:0000256" key="1">
    <source>
        <dbReference type="ARBA" id="ARBA00006754"/>
    </source>
</evidence>
<dbReference type="InterPro" id="IPR029016">
    <property type="entry name" value="GAF-like_dom_sf"/>
</dbReference>
<dbReference type="Gene3D" id="3.30.450.40">
    <property type="match status" value="1"/>
</dbReference>
<dbReference type="Pfam" id="PF13556">
    <property type="entry name" value="HTH_30"/>
    <property type="match status" value="1"/>
</dbReference>
<feature type="domain" description="GAF" evidence="2">
    <location>
        <begin position="78"/>
        <end position="127"/>
    </location>
</feature>
<keyword evidence="6" id="KW-1185">Reference proteome</keyword>
<dbReference type="RefSeq" id="WP_345426843.1">
    <property type="nucleotide sequence ID" value="NZ_BAABGT010000112.1"/>
</dbReference>
<dbReference type="Gene3D" id="1.10.10.2840">
    <property type="entry name" value="PucR C-terminal helix-turn-helix domain"/>
    <property type="match status" value="1"/>
</dbReference>
<organism evidence="5 6">
    <name type="scientific">Pseudonocardia xishanensis</name>
    <dbReference type="NCBI Taxonomy" id="630995"/>
    <lineage>
        <taxon>Bacteria</taxon>
        <taxon>Bacillati</taxon>
        <taxon>Actinomycetota</taxon>
        <taxon>Actinomycetes</taxon>
        <taxon>Pseudonocardiales</taxon>
        <taxon>Pseudonocardiaceae</taxon>
        <taxon>Pseudonocardia</taxon>
    </lineage>
</organism>
<protein>
    <recommendedName>
        <fullName evidence="7">PucR-like helix-turn-helix protein</fullName>
    </recommendedName>
</protein>
<dbReference type="InterPro" id="IPR003018">
    <property type="entry name" value="GAF"/>
</dbReference>
<comment type="similarity">
    <text evidence="1">Belongs to the CdaR family.</text>
</comment>
<proteinExistence type="inferred from homology"/>
<feature type="domain" description="PucR C-terminal helix-turn-helix" evidence="3">
    <location>
        <begin position="322"/>
        <end position="379"/>
    </location>
</feature>
<dbReference type="InterPro" id="IPR025736">
    <property type="entry name" value="PucR_C-HTH_dom"/>
</dbReference>
<name>A0ABP8S1Y4_9PSEU</name>
<dbReference type="Pfam" id="PF17853">
    <property type="entry name" value="GGDEF_2"/>
    <property type="match status" value="1"/>
</dbReference>
<dbReference type="InterPro" id="IPR051448">
    <property type="entry name" value="CdaR-like_regulators"/>
</dbReference>
<evidence type="ECO:0000259" key="2">
    <source>
        <dbReference type="Pfam" id="PF01590"/>
    </source>
</evidence>
<dbReference type="Proteomes" id="UP001501598">
    <property type="component" value="Unassembled WGS sequence"/>
</dbReference>
<evidence type="ECO:0000313" key="5">
    <source>
        <dbReference type="EMBL" id="GAA4558516.1"/>
    </source>
</evidence>
<evidence type="ECO:0000259" key="3">
    <source>
        <dbReference type="Pfam" id="PF13556"/>
    </source>
</evidence>
<accession>A0ABP8S1Y4</accession>
<dbReference type="SUPFAM" id="SSF55781">
    <property type="entry name" value="GAF domain-like"/>
    <property type="match status" value="1"/>
</dbReference>
<dbReference type="InterPro" id="IPR041522">
    <property type="entry name" value="CdaR_GGDEF"/>
</dbReference>
<dbReference type="Pfam" id="PF01590">
    <property type="entry name" value="GAF"/>
    <property type="match status" value="1"/>
</dbReference>